<evidence type="ECO:0000256" key="1">
    <source>
        <dbReference type="SAM" id="Phobius"/>
    </source>
</evidence>
<dbReference type="RefSeq" id="WP_080789012.1">
    <property type="nucleotide sequence ID" value="NZ_NAQA01000006.1"/>
</dbReference>
<keyword evidence="1" id="KW-0812">Transmembrane</keyword>
<keyword evidence="1" id="KW-0472">Membrane</keyword>
<dbReference type="EMBL" id="NAQA01000006">
    <property type="protein sequence ID" value="OQM49860.1"/>
    <property type="molecule type" value="Genomic_DNA"/>
</dbReference>
<sequence length="253" mass="26805">MTASEKAAVKSAQKASFGKVFAVQIAAYVVLVVLALIPGISYGNTEEPAIVSFTVVASVAMIALLAVFNPFRDGVVGHVISVVAGLLSVVCATTVMLGRAIFPAGLGNEDTFWMQEGWIAGVGGLLILLIVVSFGRQMARENRTHLIRSLSHNVVEGVAMIGSAGWCFLSTLLPIRSGENVASIEFAVSPAWIVSVIVLLLLIVALDACSYWWNRNADPDPQSKNPWIGIALLPVMISGIVVGLASYANVILW</sequence>
<feature type="transmembrane region" description="Helical" evidence="1">
    <location>
        <begin position="154"/>
        <end position="175"/>
    </location>
</feature>
<dbReference type="AlphaFoldDB" id="A0A1V8PML8"/>
<feature type="transmembrane region" description="Helical" evidence="1">
    <location>
        <begin position="187"/>
        <end position="206"/>
    </location>
</feature>
<dbReference type="Proteomes" id="UP000192666">
    <property type="component" value="Unassembled WGS sequence"/>
</dbReference>
<evidence type="ECO:0000313" key="3">
    <source>
        <dbReference type="Proteomes" id="UP000192666"/>
    </source>
</evidence>
<feature type="transmembrane region" description="Helical" evidence="1">
    <location>
        <begin position="49"/>
        <end position="68"/>
    </location>
</feature>
<name>A0A1V8PML8_9BIFI</name>
<comment type="caution">
    <text evidence="2">The sequence shown here is derived from an EMBL/GenBank/DDBJ whole genome shotgun (WGS) entry which is preliminary data.</text>
</comment>
<keyword evidence="1" id="KW-1133">Transmembrane helix</keyword>
<accession>A0A1V8PML8</accession>
<feature type="transmembrane region" description="Helical" evidence="1">
    <location>
        <begin position="20"/>
        <end position="43"/>
    </location>
</feature>
<proteinExistence type="predicted"/>
<feature type="transmembrane region" description="Helical" evidence="1">
    <location>
        <begin position="227"/>
        <end position="248"/>
    </location>
</feature>
<gene>
    <name evidence="2" type="ORF">B5782_1609</name>
</gene>
<reference evidence="2 3" key="1">
    <citation type="submission" date="2017-03" db="EMBL/GenBank/DDBJ databases">
        <title>Maternal inheritance of bifidobacteria.</title>
        <authorList>
            <person name="Lugli G.A."/>
            <person name="Duranti S."/>
            <person name="Milani C."/>
            <person name="Mancabelli L."/>
        </authorList>
    </citation>
    <scope>NUCLEOTIDE SEQUENCE [LARGE SCALE GENOMIC DNA]</scope>
    <source>
        <strain evidence="2 3">1899B</strain>
    </source>
</reference>
<protein>
    <submittedName>
        <fullName evidence="2">Uncharacterized protein</fullName>
    </submittedName>
</protein>
<feature type="transmembrane region" description="Helical" evidence="1">
    <location>
        <begin position="117"/>
        <end position="134"/>
    </location>
</feature>
<evidence type="ECO:0000313" key="2">
    <source>
        <dbReference type="EMBL" id="OQM49860.1"/>
    </source>
</evidence>
<feature type="transmembrane region" description="Helical" evidence="1">
    <location>
        <begin position="75"/>
        <end position="97"/>
    </location>
</feature>
<organism evidence="2 3">
    <name type="scientific">Bifidobacterium catenulatum</name>
    <dbReference type="NCBI Taxonomy" id="1686"/>
    <lineage>
        <taxon>Bacteria</taxon>
        <taxon>Bacillati</taxon>
        <taxon>Actinomycetota</taxon>
        <taxon>Actinomycetes</taxon>
        <taxon>Bifidobacteriales</taxon>
        <taxon>Bifidobacteriaceae</taxon>
        <taxon>Bifidobacterium</taxon>
    </lineage>
</organism>